<dbReference type="EMBL" id="SPUM01000118">
    <property type="protein sequence ID" value="TFW29892.1"/>
    <property type="molecule type" value="Genomic_DNA"/>
</dbReference>
<evidence type="ECO:0000256" key="2">
    <source>
        <dbReference type="SAM" id="SignalP"/>
    </source>
</evidence>
<feature type="region of interest" description="Disordered" evidence="1">
    <location>
        <begin position="144"/>
        <end position="182"/>
    </location>
</feature>
<gene>
    <name evidence="3" type="ORF">E4O92_17920</name>
</gene>
<dbReference type="Proteomes" id="UP000297258">
    <property type="component" value="Unassembled WGS sequence"/>
</dbReference>
<feature type="signal peptide" evidence="2">
    <location>
        <begin position="1"/>
        <end position="24"/>
    </location>
</feature>
<feature type="chain" id="PRO_5021316119" description="LTXXQ motif family protein" evidence="2">
    <location>
        <begin position="25"/>
        <end position="182"/>
    </location>
</feature>
<keyword evidence="2" id="KW-0732">Signal</keyword>
<dbReference type="OrthoDB" id="8704585at2"/>
<keyword evidence="4" id="KW-1185">Reference proteome</keyword>
<evidence type="ECO:0000313" key="4">
    <source>
        <dbReference type="Proteomes" id="UP000297258"/>
    </source>
</evidence>
<feature type="compositionally biased region" description="Gly residues" evidence="1">
    <location>
        <begin position="162"/>
        <end position="182"/>
    </location>
</feature>
<comment type="caution">
    <text evidence="3">The sequence shown here is derived from an EMBL/GenBank/DDBJ whole genome shotgun (WGS) entry which is preliminary data.</text>
</comment>
<dbReference type="RefSeq" id="WP_135191019.1">
    <property type="nucleotide sequence ID" value="NZ_SPUM01000118.1"/>
</dbReference>
<name>A0A4Y9SSX5_9BURK</name>
<evidence type="ECO:0000313" key="3">
    <source>
        <dbReference type="EMBL" id="TFW29892.1"/>
    </source>
</evidence>
<organism evidence="3 4">
    <name type="scientific">Massilia horti</name>
    <dbReference type="NCBI Taxonomy" id="2562153"/>
    <lineage>
        <taxon>Bacteria</taxon>
        <taxon>Pseudomonadati</taxon>
        <taxon>Pseudomonadota</taxon>
        <taxon>Betaproteobacteria</taxon>
        <taxon>Burkholderiales</taxon>
        <taxon>Oxalobacteraceae</taxon>
        <taxon>Telluria group</taxon>
        <taxon>Massilia</taxon>
    </lineage>
</organism>
<dbReference type="AlphaFoldDB" id="A0A4Y9SSX5"/>
<sequence length="182" mass="19568">MKTPTFARAVLLALALGAAAPTFATPLLEMHPEDLLVVAQELKTSLNLNANQQTLWQQVESRSRSILRERANRREKLQQQGKSMLDNPNLELRDLGAAVDAEEAASAAENKQLRELWLTVNDALDDTQRRKVAAMVADQMVRVQAEGGPRGSFDARGEGRGRGGMGHGRAGMGRPGGGMGGG</sequence>
<accession>A0A4Y9SSX5</accession>
<evidence type="ECO:0008006" key="5">
    <source>
        <dbReference type="Google" id="ProtNLM"/>
    </source>
</evidence>
<protein>
    <recommendedName>
        <fullName evidence="5">LTXXQ motif family protein</fullName>
    </recommendedName>
</protein>
<evidence type="ECO:0000256" key="1">
    <source>
        <dbReference type="SAM" id="MobiDB-lite"/>
    </source>
</evidence>
<proteinExistence type="predicted"/>
<reference evidence="3 4" key="1">
    <citation type="submission" date="2019-03" db="EMBL/GenBank/DDBJ databases">
        <title>Draft genome of Massilia hortus sp. nov., a novel bacterial species of the Oxalobacteraceae family.</title>
        <authorList>
            <person name="Peta V."/>
            <person name="Raths R."/>
            <person name="Bucking H."/>
        </authorList>
    </citation>
    <scope>NUCLEOTIDE SEQUENCE [LARGE SCALE GENOMIC DNA]</scope>
    <source>
        <strain evidence="3 4">ONC3</strain>
    </source>
</reference>